<feature type="domain" description="Chromosome segregation in meiosis protein 3" evidence="8">
    <location>
        <begin position="123"/>
        <end position="192"/>
    </location>
</feature>
<keyword evidence="4 6" id="KW-0539">Nucleus</keyword>
<evidence type="ECO:0000256" key="7">
    <source>
        <dbReference type="SAM" id="MobiDB-lite"/>
    </source>
</evidence>
<keyword evidence="10" id="KW-1185">Reference proteome</keyword>
<evidence type="ECO:0000313" key="9">
    <source>
        <dbReference type="EMBL" id="KAK7020571.1"/>
    </source>
</evidence>
<dbReference type="EMBL" id="JAWWNJ010000041">
    <property type="protein sequence ID" value="KAK7020571.1"/>
    <property type="molecule type" value="Genomic_DNA"/>
</dbReference>
<dbReference type="GO" id="GO:0031297">
    <property type="term" value="P:replication fork processing"/>
    <property type="evidence" value="ECO:0007669"/>
    <property type="project" value="UniProtKB-UniRule"/>
</dbReference>
<dbReference type="GO" id="GO:0006974">
    <property type="term" value="P:DNA damage response"/>
    <property type="evidence" value="ECO:0007669"/>
    <property type="project" value="UniProtKB-KW"/>
</dbReference>
<keyword evidence="5 6" id="KW-0131">Cell cycle</keyword>
<protein>
    <recommendedName>
        <fullName evidence="6">Chromosome segregation in meiosis protein</fullName>
    </recommendedName>
</protein>
<evidence type="ECO:0000256" key="3">
    <source>
        <dbReference type="ARBA" id="ARBA00022763"/>
    </source>
</evidence>
<dbReference type="InterPro" id="IPR012923">
    <property type="entry name" value="Csm3"/>
</dbReference>
<feature type="region of interest" description="Disordered" evidence="7">
    <location>
        <begin position="328"/>
        <end position="349"/>
    </location>
</feature>
<dbReference type="Proteomes" id="UP001362999">
    <property type="component" value="Unassembled WGS sequence"/>
</dbReference>
<dbReference type="AlphaFoldDB" id="A0AAW0B5T2"/>
<feature type="compositionally biased region" description="Polar residues" evidence="7">
    <location>
        <begin position="291"/>
        <end position="301"/>
    </location>
</feature>
<evidence type="ECO:0000256" key="4">
    <source>
        <dbReference type="ARBA" id="ARBA00023242"/>
    </source>
</evidence>
<feature type="compositionally biased region" description="Acidic residues" evidence="7">
    <location>
        <begin position="245"/>
        <end position="255"/>
    </location>
</feature>
<comment type="similarity">
    <text evidence="2 6">Belongs to the CSM3 family.</text>
</comment>
<dbReference type="PANTHER" id="PTHR13220:SF11">
    <property type="entry name" value="TIMELESS-INTERACTING PROTEIN"/>
    <property type="match status" value="1"/>
</dbReference>
<sequence length="349" mass="38627">MNSEIGEIWDMPVEEASTRPAPNDEPLFIHASDDEDDAMPDAPARRPADPAPDMNAIFSAVDSITDDPGDNSRPPALTPHQILSSSPAHHLNDEDEAKDGKDGAKPKKKKAMRLDEGRLIECFPQLIQDTKKIKIKGKGHEAGDLNRLLQVYQFWTHRLYPKTPFKDTVDRVEKLCHSRRMHNQLSQWRDEAHGISPEGDEQNDKADAPPNSAHGDDAASSSHEAPPSLPPSSDVDGDARPSSPEEPEINEDDQAAMDVMARRNARQVSMAKRHDPPSDQGDADIPRVEGSVSQPSTSTQAPAMVDDDSEFWDKVKDTVLQSNNLVKDTVSQSNTREDDDWAMLDEMQP</sequence>
<reference evidence="9 10" key="1">
    <citation type="journal article" date="2024" name="J Genomics">
        <title>Draft genome sequencing and assembly of Favolaschia claudopus CIRM-BRFM 2984 isolated from oak limbs.</title>
        <authorList>
            <person name="Navarro D."/>
            <person name="Drula E."/>
            <person name="Chaduli D."/>
            <person name="Cazenave R."/>
            <person name="Ahrendt S."/>
            <person name="Wang J."/>
            <person name="Lipzen A."/>
            <person name="Daum C."/>
            <person name="Barry K."/>
            <person name="Grigoriev I.V."/>
            <person name="Favel A."/>
            <person name="Rosso M.N."/>
            <person name="Martin F."/>
        </authorList>
    </citation>
    <scope>NUCLEOTIDE SEQUENCE [LARGE SCALE GENOMIC DNA]</scope>
    <source>
        <strain evidence="9 10">CIRM-BRFM 2984</strain>
    </source>
</reference>
<keyword evidence="3 6" id="KW-0227">DNA damage</keyword>
<dbReference type="GO" id="GO:0031298">
    <property type="term" value="C:replication fork protection complex"/>
    <property type="evidence" value="ECO:0007669"/>
    <property type="project" value="TreeGrafter"/>
</dbReference>
<name>A0AAW0B5T2_9AGAR</name>
<dbReference type="GO" id="GO:0043111">
    <property type="term" value="P:replication fork arrest"/>
    <property type="evidence" value="ECO:0007669"/>
    <property type="project" value="TreeGrafter"/>
</dbReference>
<gene>
    <name evidence="9" type="ORF">R3P38DRAFT_2970267</name>
</gene>
<dbReference type="GO" id="GO:0003677">
    <property type="term" value="F:DNA binding"/>
    <property type="evidence" value="ECO:0007669"/>
    <property type="project" value="TreeGrafter"/>
</dbReference>
<dbReference type="GO" id="GO:0000076">
    <property type="term" value="P:DNA replication checkpoint signaling"/>
    <property type="evidence" value="ECO:0007669"/>
    <property type="project" value="UniProtKB-UniRule"/>
</dbReference>
<evidence type="ECO:0000256" key="5">
    <source>
        <dbReference type="ARBA" id="ARBA00023306"/>
    </source>
</evidence>
<dbReference type="Pfam" id="PF07962">
    <property type="entry name" value="Swi3"/>
    <property type="match status" value="1"/>
</dbReference>
<comment type="caution">
    <text evidence="9">The sequence shown here is derived from an EMBL/GenBank/DDBJ whole genome shotgun (WGS) entry which is preliminary data.</text>
</comment>
<dbReference type="InterPro" id="IPR040038">
    <property type="entry name" value="TIPIN/Csm3/Swi3"/>
</dbReference>
<evidence type="ECO:0000313" key="10">
    <source>
        <dbReference type="Proteomes" id="UP001362999"/>
    </source>
</evidence>
<evidence type="ECO:0000256" key="1">
    <source>
        <dbReference type="ARBA" id="ARBA00004123"/>
    </source>
</evidence>
<accession>A0AAW0B5T2</accession>
<comment type="function">
    <text evidence="6">Plays an important role in the control of DNA replication and the maintenance of replication fork stability.</text>
</comment>
<feature type="region of interest" description="Disordered" evidence="7">
    <location>
        <begin position="1"/>
        <end position="112"/>
    </location>
</feature>
<organism evidence="9 10">
    <name type="scientific">Favolaschia claudopus</name>
    <dbReference type="NCBI Taxonomy" id="2862362"/>
    <lineage>
        <taxon>Eukaryota</taxon>
        <taxon>Fungi</taxon>
        <taxon>Dikarya</taxon>
        <taxon>Basidiomycota</taxon>
        <taxon>Agaricomycotina</taxon>
        <taxon>Agaricomycetes</taxon>
        <taxon>Agaricomycetidae</taxon>
        <taxon>Agaricales</taxon>
        <taxon>Marasmiineae</taxon>
        <taxon>Mycenaceae</taxon>
        <taxon>Favolaschia</taxon>
    </lineage>
</organism>
<evidence type="ECO:0000259" key="8">
    <source>
        <dbReference type="Pfam" id="PF07962"/>
    </source>
</evidence>
<proteinExistence type="inferred from homology"/>
<feature type="region of interest" description="Disordered" evidence="7">
    <location>
        <begin position="186"/>
        <end position="306"/>
    </location>
</feature>
<feature type="compositionally biased region" description="Acidic residues" evidence="7">
    <location>
        <begin position="337"/>
        <end position="349"/>
    </location>
</feature>
<dbReference type="PANTHER" id="PTHR13220">
    <property type="entry name" value="TIMELESS INTERACTING-RELATED"/>
    <property type="match status" value="1"/>
</dbReference>
<comment type="subcellular location">
    <subcellularLocation>
        <location evidence="1 6">Nucleus</location>
    </subcellularLocation>
</comment>
<evidence type="ECO:0000256" key="2">
    <source>
        <dbReference type="ARBA" id="ARBA00006075"/>
    </source>
</evidence>
<evidence type="ECO:0000256" key="6">
    <source>
        <dbReference type="RuleBase" id="RU366049"/>
    </source>
</evidence>